<gene>
    <name evidence="2" type="ORF">SAMN05428998_11822</name>
</gene>
<evidence type="ECO:0000313" key="3">
    <source>
        <dbReference type="Proteomes" id="UP000192917"/>
    </source>
</evidence>
<name>A0A1Y6C967_9PROT</name>
<protein>
    <submittedName>
        <fullName evidence="2">Thiazole/oxazole-forming peptide maturase, SagD family component</fullName>
    </submittedName>
</protein>
<dbReference type="PANTHER" id="PTHR37809:SF1">
    <property type="entry name" value="RIBOSOMAL PROTEIN S12 METHYLTHIOTRANSFERASE ACCESSORY FACTOR YCAO"/>
    <property type="match status" value="1"/>
</dbReference>
<dbReference type="Gene3D" id="3.30.1330.230">
    <property type="match status" value="2"/>
</dbReference>
<dbReference type="InterPro" id="IPR003776">
    <property type="entry name" value="YcaO-like_dom"/>
</dbReference>
<dbReference type="PANTHER" id="PTHR37809">
    <property type="entry name" value="RIBOSOMAL PROTEIN S12 METHYLTHIOTRANSFERASE ACCESSORY FACTOR YCAO"/>
    <property type="match status" value="1"/>
</dbReference>
<dbReference type="RefSeq" id="WP_159460268.1">
    <property type="nucleotide sequence ID" value="NZ_FWZX01000018.1"/>
</dbReference>
<keyword evidence="3" id="KW-1185">Reference proteome</keyword>
<feature type="domain" description="YcaO" evidence="1">
    <location>
        <begin position="115"/>
        <end position="466"/>
    </location>
</feature>
<dbReference type="PROSITE" id="PS51664">
    <property type="entry name" value="YCAO"/>
    <property type="match status" value="1"/>
</dbReference>
<reference evidence="2 3" key="1">
    <citation type="submission" date="2017-04" db="EMBL/GenBank/DDBJ databases">
        <authorList>
            <person name="Afonso C.L."/>
            <person name="Miller P.J."/>
            <person name="Scott M.A."/>
            <person name="Spackman E."/>
            <person name="Goraichik I."/>
            <person name="Dimitrov K.M."/>
            <person name="Suarez D.L."/>
            <person name="Swayne D.E."/>
        </authorList>
    </citation>
    <scope>NUCLEOTIDE SEQUENCE [LARGE SCALE GENOMIC DNA]</scope>
    <source>
        <strain evidence="2 3">USBA 355</strain>
    </source>
</reference>
<accession>A0A1Y6C967</accession>
<dbReference type="Proteomes" id="UP000192917">
    <property type="component" value="Unassembled WGS sequence"/>
</dbReference>
<organism evidence="2 3">
    <name type="scientific">Tistlia consotensis USBA 355</name>
    <dbReference type="NCBI Taxonomy" id="560819"/>
    <lineage>
        <taxon>Bacteria</taxon>
        <taxon>Pseudomonadati</taxon>
        <taxon>Pseudomonadota</taxon>
        <taxon>Alphaproteobacteria</taxon>
        <taxon>Rhodospirillales</taxon>
        <taxon>Rhodovibrionaceae</taxon>
        <taxon>Tistlia</taxon>
    </lineage>
</organism>
<dbReference type="AlphaFoldDB" id="A0A1Y6C967"/>
<sequence length="466" mass="50320">MEFEQGFLAACAEALQQIEDARPLEPQPRGTVSSLRKRTQAFLTALGYLPPQGAGLAGRDLRRNRLALISLSGWFDRAFQLQMRHAPGAHFFGGQLSPLSFAIAASGDRFLGVAGRGLTLQQAFESCVGEAAERLSAFEWPGDRERPAPGQAAWPAPLQIRAKAAGDPILAGCELSWAWRRMGLPFDQDPRGVDWVEGMSLVDGEPRLLPAALCLRPAAGRPDAPNPAGSAGCAAGASLPAATLAALEEVIERDAAVRWWRGETSPCPVAPELLSRLGLDELGRQVRGDSPRRHWFLDITGDLQVPAFVALSAEPDGRAVVGGYGASLDPRRALTNALLELCQRELTQELALQKRERRGVRALSAADLRWVEQHARVSLDSHDRFRAGGPPRSWSDRAEPRSLAATLSRLADAGYDAYCVDLSRRPLGVKVARVVVPGLETERPDWTVPTRSAITVEACPRAVGAL</sequence>
<dbReference type="Pfam" id="PF02624">
    <property type="entry name" value="YcaO"/>
    <property type="match status" value="1"/>
</dbReference>
<evidence type="ECO:0000313" key="2">
    <source>
        <dbReference type="EMBL" id="SMF51308.1"/>
    </source>
</evidence>
<dbReference type="STRING" id="560819.SAMN05428998_11822"/>
<proteinExistence type="predicted"/>
<dbReference type="EMBL" id="FWZX01000018">
    <property type="protein sequence ID" value="SMF51308.1"/>
    <property type="molecule type" value="Genomic_DNA"/>
</dbReference>
<evidence type="ECO:0000259" key="1">
    <source>
        <dbReference type="PROSITE" id="PS51664"/>
    </source>
</evidence>